<evidence type="ECO:0000313" key="3">
    <source>
        <dbReference type="Proteomes" id="UP000265520"/>
    </source>
</evidence>
<keyword evidence="3" id="KW-1185">Reference proteome</keyword>
<dbReference type="AlphaFoldDB" id="A0A392SLM1"/>
<evidence type="ECO:0000313" key="2">
    <source>
        <dbReference type="EMBL" id="MCI48875.1"/>
    </source>
</evidence>
<comment type="caution">
    <text evidence="2">The sequence shown here is derived from an EMBL/GenBank/DDBJ whole genome shotgun (WGS) entry which is preliminary data.</text>
</comment>
<reference evidence="2 3" key="1">
    <citation type="journal article" date="2018" name="Front. Plant Sci.">
        <title>Red Clover (Trifolium pratense) and Zigzag Clover (T. medium) - A Picture of Genomic Similarities and Differences.</title>
        <authorList>
            <person name="Dluhosova J."/>
            <person name="Istvanek J."/>
            <person name="Nedelnik J."/>
            <person name="Repkova J."/>
        </authorList>
    </citation>
    <scope>NUCLEOTIDE SEQUENCE [LARGE SCALE GENOMIC DNA]</scope>
    <source>
        <strain evidence="3">cv. 10/8</strain>
        <tissue evidence="2">Leaf</tissue>
    </source>
</reference>
<dbReference type="EMBL" id="LXQA010392712">
    <property type="protein sequence ID" value="MCI48875.1"/>
    <property type="molecule type" value="Genomic_DNA"/>
</dbReference>
<evidence type="ECO:0000256" key="1">
    <source>
        <dbReference type="SAM" id="MobiDB-lite"/>
    </source>
</evidence>
<feature type="non-terminal residue" evidence="2">
    <location>
        <position position="1"/>
    </location>
</feature>
<feature type="region of interest" description="Disordered" evidence="1">
    <location>
        <begin position="1"/>
        <end position="25"/>
    </location>
</feature>
<dbReference type="Proteomes" id="UP000265520">
    <property type="component" value="Unassembled WGS sequence"/>
</dbReference>
<organism evidence="2 3">
    <name type="scientific">Trifolium medium</name>
    <dbReference type="NCBI Taxonomy" id="97028"/>
    <lineage>
        <taxon>Eukaryota</taxon>
        <taxon>Viridiplantae</taxon>
        <taxon>Streptophyta</taxon>
        <taxon>Embryophyta</taxon>
        <taxon>Tracheophyta</taxon>
        <taxon>Spermatophyta</taxon>
        <taxon>Magnoliopsida</taxon>
        <taxon>eudicotyledons</taxon>
        <taxon>Gunneridae</taxon>
        <taxon>Pentapetalae</taxon>
        <taxon>rosids</taxon>
        <taxon>fabids</taxon>
        <taxon>Fabales</taxon>
        <taxon>Fabaceae</taxon>
        <taxon>Papilionoideae</taxon>
        <taxon>50 kb inversion clade</taxon>
        <taxon>NPAAA clade</taxon>
        <taxon>Hologalegina</taxon>
        <taxon>IRL clade</taxon>
        <taxon>Trifolieae</taxon>
        <taxon>Trifolium</taxon>
    </lineage>
</organism>
<proteinExistence type="predicted"/>
<feature type="compositionally biased region" description="Basic and acidic residues" evidence="1">
    <location>
        <begin position="1"/>
        <end position="11"/>
    </location>
</feature>
<accession>A0A392SLM1</accession>
<sequence>PVNSVRCKDSLQRVPSEQEQEAPDLVRCTFTPSELTANARHQVRCSELPANRSRELQV</sequence>
<name>A0A392SLM1_9FABA</name>
<protein>
    <submittedName>
        <fullName evidence="2">Uncharacterized protein</fullName>
    </submittedName>
</protein>